<evidence type="ECO:0000256" key="4">
    <source>
        <dbReference type="SAM" id="MobiDB-lite"/>
    </source>
</evidence>
<organism evidence="6 7">
    <name type="scientific">Aneurinibacillus aneurinilyticus ATCC 12856</name>
    <dbReference type="NCBI Taxonomy" id="649747"/>
    <lineage>
        <taxon>Bacteria</taxon>
        <taxon>Bacillati</taxon>
        <taxon>Bacillota</taxon>
        <taxon>Bacilli</taxon>
        <taxon>Bacillales</taxon>
        <taxon>Paenibacillaceae</taxon>
        <taxon>Aneurinibacillus group</taxon>
        <taxon>Aneurinibacillus</taxon>
    </lineage>
</organism>
<evidence type="ECO:0000259" key="5">
    <source>
        <dbReference type="PROSITE" id="PS51930"/>
    </source>
</evidence>
<dbReference type="EMBL" id="AWSJ01000389">
    <property type="protein sequence ID" value="ERI04282.1"/>
    <property type="molecule type" value="Genomic_DNA"/>
</dbReference>
<dbReference type="InterPro" id="IPR037233">
    <property type="entry name" value="CcmK-like_sf"/>
</dbReference>
<reference evidence="6 7" key="1">
    <citation type="submission" date="2013-08" db="EMBL/GenBank/DDBJ databases">
        <authorList>
            <person name="Weinstock G."/>
            <person name="Sodergren E."/>
            <person name="Wylie T."/>
            <person name="Fulton L."/>
            <person name="Fulton R."/>
            <person name="Fronick C."/>
            <person name="O'Laughlin M."/>
            <person name="Godfrey J."/>
            <person name="Miner T."/>
            <person name="Herter B."/>
            <person name="Appelbaum E."/>
            <person name="Cordes M."/>
            <person name="Lek S."/>
            <person name="Wollam A."/>
            <person name="Pepin K.H."/>
            <person name="Palsikar V.B."/>
            <person name="Mitreva M."/>
            <person name="Wilson R.K."/>
        </authorList>
    </citation>
    <scope>NUCLEOTIDE SEQUENCE [LARGE SCALE GENOMIC DNA]</scope>
    <source>
        <strain evidence="6 7">ATCC 12856</strain>
    </source>
</reference>
<evidence type="ECO:0000313" key="7">
    <source>
        <dbReference type="Proteomes" id="UP000016511"/>
    </source>
</evidence>
<proteinExistence type="inferred from homology"/>
<evidence type="ECO:0000313" key="6">
    <source>
        <dbReference type="EMBL" id="ERI04282.1"/>
    </source>
</evidence>
<keyword evidence="7" id="KW-1185">Reference proteome</keyword>
<protein>
    <submittedName>
        <fullName evidence="6">BMC domain protein</fullName>
    </submittedName>
</protein>
<dbReference type="CDD" id="cd07045">
    <property type="entry name" value="BMC_CcmK_like"/>
    <property type="match status" value="1"/>
</dbReference>
<dbReference type="Gene3D" id="3.30.70.1710">
    <property type="match status" value="1"/>
</dbReference>
<gene>
    <name evidence="6" type="ORF">HMPREF0083_06116</name>
</gene>
<dbReference type="eggNOG" id="COG4577">
    <property type="taxonomic scope" value="Bacteria"/>
</dbReference>
<dbReference type="InterPro" id="IPR050575">
    <property type="entry name" value="BMC_shell"/>
</dbReference>
<sequence>MKTMAKALGMIETRGLIGSIEAADAMVKAADVRLLSQEKVDAALVTVFVEGDVGAVQAALEAGRAAAERVGELVSSHFIPRPDDEVHHILKKPEPVASPTPAQDTTKAGTGTGNRRKKETKEIAAPPQNAAMQASTEPTVIEDKKPNEPEEGQDADKRRKR</sequence>
<name>U1XWB4_ANEAE</name>
<dbReference type="Proteomes" id="UP000016511">
    <property type="component" value="Unassembled WGS sequence"/>
</dbReference>
<comment type="similarity">
    <text evidence="3">Belongs to the bacterial microcompartments protein family.</text>
</comment>
<dbReference type="HOGENOM" id="CLU_064903_3_4_9"/>
<dbReference type="Pfam" id="PF00936">
    <property type="entry name" value="BMC"/>
    <property type="match status" value="1"/>
</dbReference>
<dbReference type="AlphaFoldDB" id="U1XWB4"/>
<dbReference type="PROSITE" id="PS51930">
    <property type="entry name" value="BMC_2"/>
    <property type="match status" value="1"/>
</dbReference>
<feature type="compositionally biased region" description="Polar residues" evidence="4">
    <location>
        <begin position="100"/>
        <end position="109"/>
    </location>
</feature>
<dbReference type="PANTHER" id="PTHR33941">
    <property type="entry name" value="PROPANEDIOL UTILIZATION PROTEIN PDUA"/>
    <property type="match status" value="1"/>
</dbReference>
<dbReference type="InterPro" id="IPR000249">
    <property type="entry name" value="BMC_dom"/>
</dbReference>
<accession>U1XWB4</accession>
<keyword evidence="2" id="KW-1283">Bacterial microcompartment</keyword>
<feature type="compositionally biased region" description="Basic and acidic residues" evidence="4">
    <location>
        <begin position="141"/>
        <end position="161"/>
    </location>
</feature>
<dbReference type="SUPFAM" id="SSF143414">
    <property type="entry name" value="CcmK-like"/>
    <property type="match status" value="1"/>
</dbReference>
<dbReference type="GO" id="GO:0031469">
    <property type="term" value="C:bacterial microcompartment"/>
    <property type="evidence" value="ECO:0007669"/>
    <property type="project" value="UniProtKB-SubCell"/>
</dbReference>
<comment type="subcellular location">
    <subcellularLocation>
        <location evidence="1">Bacterial microcompartment</location>
    </subcellularLocation>
</comment>
<dbReference type="PATRIC" id="fig|649747.3.peg.5466"/>
<dbReference type="STRING" id="649747.HMPREF0083_06116"/>
<evidence type="ECO:0000256" key="1">
    <source>
        <dbReference type="ARBA" id="ARBA00024322"/>
    </source>
</evidence>
<dbReference type="InterPro" id="IPR044872">
    <property type="entry name" value="CcmK/CsoS1_BMC"/>
</dbReference>
<evidence type="ECO:0000256" key="2">
    <source>
        <dbReference type="ARBA" id="ARBA00024446"/>
    </source>
</evidence>
<evidence type="ECO:0000256" key="3">
    <source>
        <dbReference type="PROSITE-ProRule" id="PRU01278"/>
    </source>
</evidence>
<dbReference type="PANTHER" id="PTHR33941:SF11">
    <property type="entry name" value="BACTERIAL MICROCOMPARTMENT SHELL PROTEIN PDUJ"/>
    <property type="match status" value="1"/>
</dbReference>
<comment type="caution">
    <text evidence="6">The sequence shown here is derived from an EMBL/GenBank/DDBJ whole genome shotgun (WGS) entry which is preliminary data.</text>
</comment>
<feature type="domain" description="BMC" evidence="5">
    <location>
        <begin position="7"/>
        <end position="91"/>
    </location>
</feature>
<feature type="region of interest" description="Disordered" evidence="4">
    <location>
        <begin position="87"/>
        <end position="161"/>
    </location>
</feature>
<dbReference type="SMART" id="SM00877">
    <property type="entry name" value="BMC"/>
    <property type="match status" value="1"/>
</dbReference>